<proteinExistence type="predicted"/>
<evidence type="ECO:0000256" key="1">
    <source>
        <dbReference type="SAM" id="Phobius"/>
    </source>
</evidence>
<feature type="transmembrane region" description="Helical" evidence="1">
    <location>
        <begin position="7"/>
        <end position="29"/>
    </location>
</feature>
<keyword evidence="1" id="KW-0472">Membrane</keyword>
<dbReference type="GeneID" id="42180048"/>
<keyword evidence="1" id="KW-1133">Transmembrane helix</keyword>
<organism evidence="2 3">
    <name type="scientific">Halomicrobium mukohataei</name>
    <dbReference type="NCBI Taxonomy" id="57705"/>
    <lineage>
        <taxon>Archaea</taxon>
        <taxon>Methanobacteriati</taxon>
        <taxon>Methanobacteriota</taxon>
        <taxon>Stenosarchaea group</taxon>
        <taxon>Halobacteria</taxon>
        <taxon>Halobacteriales</taxon>
        <taxon>Haloarculaceae</taxon>
        <taxon>Halomicrobium</taxon>
    </lineage>
</organism>
<reference evidence="2 3" key="2">
    <citation type="submission" date="2019-04" db="EMBL/GenBank/DDBJ databases">
        <authorList>
            <person name="Yang S."/>
            <person name="Wei W."/>
        </authorList>
    </citation>
    <scope>NUCLEOTIDE SEQUENCE [LARGE SCALE GENOMIC DNA]</scope>
    <source>
        <strain evidence="3">ZP60</strain>
    </source>
</reference>
<accession>A0A4D6KDL6</accession>
<evidence type="ECO:0000313" key="3">
    <source>
        <dbReference type="Proteomes" id="UP000297053"/>
    </source>
</evidence>
<sequence>MERGQAYTLEGTIGAIIVVIAVLIGLQAVDTGQLNSQQDQVSEQLSTQSEDVLTVGAETGALSEVVRCWGADKSVVDGTVESDRNARFEKMLNHTFDRQNRNYNLYLSYWNDSVDDRTERVISTSENQALASPGRTTAVGTQRITLYDDQTIQFGNGCGTAGYEISEGAFKIPDVDEDSPLYNIVEVRLVVW</sequence>
<dbReference type="EMBL" id="CP039375">
    <property type="protein sequence ID" value="QCD66678.1"/>
    <property type="molecule type" value="Genomic_DNA"/>
</dbReference>
<dbReference type="OMA" id="HNATACY"/>
<evidence type="ECO:0000313" key="2">
    <source>
        <dbReference type="EMBL" id="QCD66678.1"/>
    </source>
</evidence>
<name>A0A4D6KDL6_9EURY</name>
<dbReference type="RefSeq" id="WP_015763100.1">
    <property type="nucleotide sequence ID" value="NZ_CP039375.1"/>
</dbReference>
<dbReference type="Pfam" id="PF23959">
    <property type="entry name" value="DUF7288"/>
    <property type="match status" value="1"/>
</dbReference>
<dbReference type="AlphaFoldDB" id="A0A4D6KDL6"/>
<gene>
    <name evidence="2" type="ORF">E5139_13870</name>
</gene>
<dbReference type="InterPro" id="IPR055712">
    <property type="entry name" value="DUF7288"/>
</dbReference>
<dbReference type="KEGG" id="halz:E5139_13870"/>
<keyword evidence="1" id="KW-0812">Transmembrane</keyword>
<protein>
    <submittedName>
        <fullName evidence="2">Uncharacterized protein</fullName>
    </submittedName>
</protein>
<dbReference type="Proteomes" id="UP000297053">
    <property type="component" value="Chromosome"/>
</dbReference>
<reference evidence="2 3" key="1">
    <citation type="submission" date="2019-04" db="EMBL/GenBank/DDBJ databases">
        <title>Complete genome sequence of Arthrobacter sp. ZXY-2 associated with effective atrazine degradation and salt adaptation.</title>
        <authorList>
            <person name="Zhao X."/>
        </authorList>
    </citation>
    <scope>NUCLEOTIDE SEQUENCE [LARGE SCALE GENOMIC DNA]</scope>
    <source>
        <strain evidence="3">ZP60</strain>
    </source>
</reference>